<accession>A0A419X3L6</accession>
<comment type="caution">
    <text evidence="1">The sequence shown here is derived from an EMBL/GenBank/DDBJ whole genome shotgun (WGS) entry which is preliminary data.</text>
</comment>
<dbReference type="RefSeq" id="WP_120240191.1">
    <property type="nucleotide sequence ID" value="NZ_RAPQ01000009.1"/>
</dbReference>
<keyword evidence="2" id="KW-1185">Reference proteome</keyword>
<evidence type="ECO:0000313" key="1">
    <source>
        <dbReference type="EMBL" id="RKE02311.1"/>
    </source>
</evidence>
<protein>
    <recommendedName>
        <fullName evidence="3">N4-gp56 family major capsid protein</fullName>
    </recommendedName>
</protein>
<evidence type="ECO:0000313" key="2">
    <source>
        <dbReference type="Proteomes" id="UP000284531"/>
    </source>
</evidence>
<gene>
    <name evidence="1" type="ORF">BXY64_2399</name>
</gene>
<dbReference type="AlphaFoldDB" id="A0A419X3L6"/>
<organism evidence="1 2">
    <name type="scientific">Marinifilum flexuosum</name>
    <dbReference type="NCBI Taxonomy" id="1117708"/>
    <lineage>
        <taxon>Bacteria</taxon>
        <taxon>Pseudomonadati</taxon>
        <taxon>Bacteroidota</taxon>
        <taxon>Bacteroidia</taxon>
        <taxon>Marinilabiliales</taxon>
        <taxon>Marinifilaceae</taxon>
    </lineage>
</organism>
<proteinExistence type="predicted"/>
<dbReference type="EMBL" id="RAPQ01000009">
    <property type="protein sequence ID" value="RKE02311.1"/>
    <property type="molecule type" value="Genomic_DNA"/>
</dbReference>
<dbReference type="Proteomes" id="UP000284531">
    <property type="component" value="Unassembled WGS sequence"/>
</dbReference>
<reference evidence="1 2" key="1">
    <citation type="submission" date="2018-09" db="EMBL/GenBank/DDBJ databases">
        <title>Genomic Encyclopedia of Archaeal and Bacterial Type Strains, Phase II (KMG-II): from individual species to whole genera.</title>
        <authorList>
            <person name="Goeker M."/>
        </authorList>
    </citation>
    <scope>NUCLEOTIDE SEQUENCE [LARGE SCALE GENOMIC DNA]</scope>
    <source>
        <strain evidence="1 2">DSM 21950</strain>
    </source>
</reference>
<dbReference type="OrthoDB" id="1490508at2"/>
<evidence type="ECO:0008006" key="3">
    <source>
        <dbReference type="Google" id="ProtNLM"/>
    </source>
</evidence>
<sequence>MAQINPIKYSKELQKQIFPNNSFYKKSVGESGVADNVTSVERPVQGSIGKAKKGTPKTLPLPVKTALDSSDSYAVDLVYADPLLINNPTDFALNYNKRTTKQAQQASVIETKCADIAVVGWAPTVAAQIIKSTGAGRASNVVGLTGNRKAITKDDMLKVKNLLMRMNVDGQGGEMCMLATPDAYTDLLKIDEFVDYEKTGNTSKLAEGIIGRVLGINIYYRSTEEGHTGLLYTNAGTPVKKSTEAVIATTDRPGNLFWNSNMVCRAEGKLTTIVNEKAPGYMGGTIIEAQVRFGASTAREDQKGVIALIEDNAA</sequence>
<name>A0A419X3L6_9BACT</name>